<name>L8WML0_THACA</name>
<dbReference type="HOGENOM" id="CLU_2442382_0_0_1"/>
<dbReference type="EMBL" id="AFRT01002296">
    <property type="protein sequence ID" value="ELU38028.1"/>
    <property type="molecule type" value="Genomic_DNA"/>
</dbReference>
<dbReference type="Proteomes" id="UP000011668">
    <property type="component" value="Unassembled WGS sequence"/>
</dbReference>
<comment type="caution">
    <text evidence="1">The sequence shown here is derived from an EMBL/GenBank/DDBJ whole genome shotgun (WGS) entry which is preliminary data.</text>
</comment>
<dbReference type="AlphaFoldDB" id="L8WML0"/>
<organism evidence="1 2">
    <name type="scientific">Thanatephorus cucumeris (strain AG1-IA)</name>
    <name type="common">Rice sheath blight fungus</name>
    <name type="synonym">Rhizoctonia solani</name>
    <dbReference type="NCBI Taxonomy" id="983506"/>
    <lineage>
        <taxon>Eukaryota</taxon>
        <taxon>Fungi</taxon>
        <taxon>Dikarya</taxon>
        <taxon>Basidiomycota</taxon>
        <taxon>Agaricomycotina</taxon>
        <taxon>Agaricomycetes</taxon>
        <taxon>Cantharellales</taxon>
        <taxon>Ceratobasidiaceae</taxon>
        <taxon>Rhizoctonia</taxon>
        <taxon>Rhizoctonia solani AG-1</taxon>
    </lineage>
</organism>
<sequence length="90" mass="10308">MTYLLKTKNPLDIVNSCQLAQVVAPRSVMISLDVLIALFKRRCQLQCPTNGDTRELEEVSYGIITGSHLHKSIKYAYMIYTRYPATQTRK</sequence>
<keyword evidence="2" id="KW-1185">Reference proteome</keyword>
<protein>
    <submittedName>
        <fullName evidence="1">Uncharacterized protein</fullName>
    </submittedName>
</protein>
<accession>L8WML0</accession>
<evidence type="ECO:0000313" key="1">
    <source>
        <dbReference type="EMBL" id="ELU38028.1"/>
    </source>
</evidence>
<gene>
    <name evidence="1" type="ORF">AG1IA_07944</name>
</gene>
<evidence type="ECO:0000313" key="2">
    <source>
        <dbReference type="Proteomes" id="UP000011668"/>
    </source>
</evidence>
<reference evidence="1 2" key="1">
    <citation type="journal article" date="2013" name="Nat. Commun.">
        <title>The evolution and pathogenic mechanisms of the rice sheath blight pathogen.</title>
        <authorList>
            <person name="Zheng A."/>
            <person name="Lin R."/>
            <person name="Xu L."/>
            <person name="Qin P."/>
            <person name="Tang C."/>
            <person name="Ai P."/>
            <person name="Zhang D."/>
            <person name="Liu Y."/>
            <person name="Sun Z."/>
            <person name="Feng H."/>
            <person name="Wang Y."/>
            <person name="Chen Y."/>
            <person name="Liang X."/>
            <person name="Fu R."/>
            <person name="Li Q."/>
            <person name="Zhang J."/>
            <person name="Yu X."/>
            <person name="Xie Z."/>
            <person name="Ding L."/>
            <person name="Guan P."/>
            <person name="Tang J."/>
            <person name="Liang Y."/>
            <person name="Wang S."/>
            <person name="Deng Q."/>
            <person name="Li S."/>
            <person name="Zhu J."/>
            <person name="Wang L."/>
            <person name="Liu H."/>
            <person name="Li P."/>
        </authorList>
    </citation>
    <scope>NUCLEOTIDE SEQUENCE [LARGE SCALE GENOMIC DNA]</scope>
    <source>
        <strain evidence="2">AG-1 IA</strain>
    </source>
</reference>
<proteinExistence type="predicted"/>